<evidence type="ECO:0000256" key="1">
    <source>
        <dbReference type="SAM" id="MobiDB-lite"/>
    </source>
</evidence>
<proteinExistence type="predicted"/>
<gene>
    <name evidence="2" type="ORF">FISHEDRAFT_76429</name>
</gene>
<evidence type="ECO:0000313" key="3">
    <source>
        <dbReference type="Proteomes" id="UP000054144"/>
    </source>
</evidence>
<feature type="compositionally biased region" description="Acidic residues" evidence="1">
    <location>
        <begin position="42"/>
        <end position="54"/>
    </location>
</feature>
<dbReference type="AlphaFoldDB" id="A0A0D7A4B3"/>
<evidence type="ECO:0000313" key="2">
    <source>
        <dbReference type="EMBL" id="KIY45575.1"/>
    </source>
</evidence>
<sequence length="423" mass="47661">MASSRRITFAGKTPARTVLPESSARFTHPSPANSGHGSDLGSEADGEGSTDDESSHEGFQNPPQRYIVRDGVSVLYNEDAQPHTPVQRTVALPPTPGQSPYYTDDALLRDVLVDDVFESPAGHISRSYALQQPSPAASRGPSPIPQTHLPTARLLTTPENRDRIPSPSAPRRRSAGTRRLESTPTPVPSRRTSQQPLLPSPSIHDGSDDEQQDTWRFIPQRGRSRDDDDWRPPTPDQEDEEYIPVASTSRKRARRVRYTTPQYSDDEDQDERRPTKKRRQVPSPSPTPAPPPLRRRRNRHIRKGERDDDESAPADLPRCEACGFIQRNGRKPDFLRHLRTHESVNDDETSGWWCKGVLVEDAHLWTLRGHTTPYEFASRMRVGGCRGKFSRRDALKRHLDNPRCKCVGSPCKATEEPRLPSRQ</sequence>
<reference evidence="2 3" key="1">
    <citation type="journal article" date="2015" name="Fungal Genet. Biol.">
        <title>Evolution of novel wood decay mechanisms in Agaricales revealed by the genome sequences of Fistulina hepatica and Cylindrobasidium torrendii.</title>
        <authorList>
            <person name="Floudas D."/>
            <person name="Held B.W."/>
            <person name="Riley R."/>
            <person name="Nagy L.G."/>
            <person name="Koehler G."/>
            <person name="Ransdell A.S."/>
            <person name="Younus H."/>
            <person name="Chow J."/>
            <person name="Chiniquy J."/>
            <person name="Lipzen A."/>
            <person name="Tritt A."/>
            <person name="Sun H."/>
            <person name="Haridas S."/>
            <person name="LaButti K."/>
            <person name="Ohm R.A."/>
            <person name="Kues U."/>
            <person name="Blanchette R.A."/>
            <person name="Grigoriev I.V."/>
            <person name="Minto R.E."/>
            <person name="Hibbett D.S."/>
        </authorList>
    </citation>
    <scope>NUCLEOTIDE SEQUENCE [LARGE SCALE GENOMIC DNA]</scope>
    <source>
        <strain evidence="2 3">ATCC 64428</strain>
    </source>
</reference>
<protein>
    <recommendedName>
        <fullName evidence="4">C2H2-type domain-containing protein</fullName>
    </recommendedName>
</protein>
<organism evidence="2 3">
    <name type="scientific">Fistulina hepatica ATCC 64428</name>
    <dbReference type="NCBI Taxonomy" id="1128425"/>
    <lineage>
        <taxon>Eukaryota</taxon>
        <taxon>Fungi</taxon>
        <taxon>Dikarya</taxon>
        <taxon>Basidiomycota</taxon>
        <taxon>Agaricomycotina</taxon>
        <taxon>Agaricomycetes</taxon>
        <taxon>Agaricomycetidae</taxon>
        <taxon>Agaricales</taxon>
        <taxon>Fistulinaceae</taxon>
        <taxon>Fistulina</taxon>
    </lineage>
</organism>
<dbReference type="EMBL" id="KN882047">
    <property type="protein sequence ID" value="KIY45575.1"/>
    <property type="molecule type" value="Genomic_DNA"/>
</dbReference>
<feature type="region of interest" description="Disordered" evidence="1">
    <location>
        <begin position="1"/>
        <end position="103"/>
    </location>
</feature>
<accession>A0A0D7A4B3</accession>
<dbReference type="Proteomes" id="UP000054144">
    <property type="component" value="Unassembled WGS sequence"/>
</dbReference>
<dbReference type="OrthoDB" id="8922241at2759"/>
<feature type="region of interest" description="Disordered" evidence="1">
    <location>
        <begin position="124"/>
        <end position="316"/>
    </location>
</feature>
<keyword evidence="3" id="KW-1185">Reference proteome</keyword>
<feature type="compositionally biased region" description="Pro residues" evidence="1">
    <location>
        <begin position="283"/>
        <end position="292"/>
    </location>
</feature>
<evidence type="ECO:0008006" key="4">
    <source>
        <dbReference type="Google" id="ProtNLM"/>
    </source>
</evidence>
<feature type="compositionally biased region" description="Basic residues" evidence="1">
    <location>
        <begin position="293"/>
        <end position="303"/>
    </location>
</feature>
<name>A0A0D7A4B3_9AGAR</name>